<evidence type="ECO:0000313" key="3">
    <source>
        <dbReference type="Proteomes" id="UP000264062"/>
    </source>
</evidence>
<evidence type="ECO:0008006" key="4">
    <source>
        <dbReference type="Google" id="ProtNLM"/>
    </source>
</evidence>
<protein>
    <recommendedName>
        <fullName evidence="4">DUF304 domain-containing protein</fullName>
    </recommendedName>
</protein>
<evidence type="ECO:0000313" key="2">
    <source>
        <dbReference type="EMBL" id="HAV92484.1"/>
    </source>
</evidence>
<gene>
    <name evidence="2" type="ORF">DCW38_04810</name>
</gene>
<accession>A0A350HAB8</accession>
<dbReference type="AlphaFoldDB" id="A0A350HAB8"/>
<dbReference type="EMBL" id="DMZY01000141">
    <property type="protein sequence ID" value="HAV92484.1"/>
    <property type="molecule type" value="Genomic_DNA"/>
</dbReference>
<keyword evidence="1" id="KW-0812">Transmembrane</keyword>
<dbReference type="Proteomes" id="UP000264062">
    <property type="component" value="Unassembled WGS sequence"/>
</dbReference>
<reference evidence="2 3" key="1">
    <citation type="journal article" date="2018" name="Nat. Biotechnol.">
        <title>A standardized bacterial taxonomy based on genome phylogeny substantially revises the tree of life.</title>
        <authorList>
            <person name="Parks D.H."/>
            <person name="Chuvochina M."/>
            <person name="Waite D.W."/>
            <person name="Rinke C."/>
            <person name="Skarshewski A."/>
            <person name="Chaumeil P.A."/>
            <person name="Hugenholtz P."/>
        </authorList>
    </citation>
    <scope>NUCLEOTIDE SEQUENCE [LARGE SCALE GENOMIC DNA]</scope>
    <source>
        <strain evidence="2">UBA9956</strain>
    </source>
</reference>
<comment type="caution">
    <text evidence="2">The sequence shown here is derived from an EMBL/GenBank/DDBJ whole genome shotgun (WGS) entry which is preliminary data.</text>
</comment>
<evidence type="ECO:0000256" key="1">
    <source>
        <dbReference type="SAM" id="Phobius"/>
    </source>
</evidence>
<sequence length="200" mass="22998">MFVRTDAEGNIQSIDESEIVSSIYTSYFVNKIPFEPFFFMKSDSEKSQILVNIGVVLFIGAIIYFLLLLRGIYAPPVFILIYLFVIAYMVIDFIVWRKTGIRMIFLNSEGMHIYSGKNEKEEFIPYLSMTEINLHKKGARKVMNILLGGSADRVVPGVTLFSGKRKRITNDAFNDKKFERVIELLATRWGKRDNENSKGI</sequence>
<feature type="transmembrane region" description="Helical" evidence="1">
    <location>
        <begin position="73"/>
        <end position="96"/>
    </location>
</feature>
<keyword evidence="1" id="KW-1133">Transmembrane helix</keyword>
<name>A0A350HAB8_UNCW3</name>
<proteinExistence type="predicted"/>
<organism evidence="2 3">
    <name type="scientific">candidate division WOR-3 bacterium</name>
    <dbReference type="NCBI Taxonomy" id="2052148"/>
    <lineage>
        <taxon>Bacteria</taxon>
        <taxon>Bacteria division WOR-3</taxon>
    </lineage>
</organism>
<keyword evidence="1" id="KW-0472">Membrane</keyword>
<feature type="transmembrane region" description="Helical" evidence="1">
    <location>
        <begin position="49"/>
        <end position="67"/>
    </location>
</feature>